<accession>A0A9F2QTZ5</accession>
<comment type="similarity">
    <text evidence="9">Belongs to the G-protein coupled receptor 1 family.</text>
</comment>
<feature type="transmembrane region" description="Helical" evidence="10">
    <location>
        <begin position="238"/>
        <end position="260"/>
    </location>
</feature>
<name>A0A9F2QTZ5_PYTBI</name>
<evidence type="ECO:0000313" key="12">
    <source>
        <dbReference type="Proteomes" id="UP000695026"/>
    </source>
</evidence>
<keyword evidence="5 10" id="KW-0552">Olfaction</keyword>
<sequence>MLQENCTAMLNFMFLAFPTQPQHQTLLFLGISVVYATIITGNTLIILAIWRDPHLHIPMYFFLGALSVVELCYTAVVVPQILVTSLQKKKFITFRSCCAQMFLFIGLGSADCFLLAIMAFDRYVAICRPLSYILIMTQQLCIQLVIASLLIAFLISLVLVWLVFHLPFCAELGIDHFFCDVPPVYQLTSNKTELSEVGVLFSGIMAIAVPFILICTSYLFIAVAVLQIHSANAHRKTISTCSSHLAVVALQYGCCSFMYLRPNTSFSPKQDQLLSMVYTLGTPLLNPIIYSLRNKEMKVALRKVLSHRVFQRNFESH</sequence>
<dbReference type="InterPro" id="IPR017452">
    <property type="entry name" value="GPCR_Rhodpsn_7TM"/>
</dbReference>
<keyword evidence="4 9" id="KW-0812">Transmembrane</keyword>
<evidence type="ECO:0000256" key="9">
    <source>
        <dbReference type="RuleBase" id="RU000688"/>
    </source>
</evidence>
<feature type="transmembrane region" description="Helical" evidence="10">
    <location>
        <begin position="140"/>
        <end position="164"/>
    </location>
</feature>
<dbReference type="SUPFAM" id="SSF81321">
    <property type="entry name" value="Family A G protein-coupled receptor-like"/>
    <property type="match status" value="1"/>
</dbReference>
<feature type="domain" description="G-protein coupled receptors family 1 profile" evidence="11">
    <location>
        <begin position="41"/>
        <end position="290"/>
    </location>
</feature>
<evidence type="ECO:0000256" key="8">
    <source>
        <dbReference type="ARBA" id="ARBA00023224"/>
    </source>
</evidence>
<evidence type="ECO:0000256" key="5">
    <source>
        <dbReference type="ARBA" id="ARBA00022725"/>
    </source>
</evidence>
<dbReference type="PRINTS" id="PR00245">
    <property type="entry name" value="OLFACTORYR"/>
</dbReference>
<feature type="transmembrane region" description="Helical" evidence="10">
    <location>
        <begin position="26"/>
        <end position="50"/>
    </location>
</feature>
<keyword evidence="3 10" id="KW-0716">Sensory transduction</keyword>
<protein>
    <recommendedName>
        <fullName evidence="10">Olfactory receptor</fullName>
    </recommendedName>
</protein>
<keyword evidence="9" id="KW-0297">G-protein coupled receptor</keyword>
<dbReference type="Pfam" id="PF13853">
    <property type="entry name" value="7tm_4"/>
    <property type="match status" value="1"/>
</dbReference>
<evidence type="ECO:0000256" key="3">
    <source>
        <dbReference type="ARBA" id="ARBA00022606"/>
    </source>
</evidence>
<dbReference type="CDD" id="cd15225">
    <property type="entry name" value="7tmA_OR10A-like"/>
    <property type="match status" value="1"/>
</dbReference>
<feature type="transmembrane region" description="Helical" evidence="10">
    <location>
        <begin position="272"/>
        <end position="292"/>
    </location>
</feature>
<keyword evidence="9" id="KW-0675">Receptor</keyword>
<dbReference type="GO" id="GO:0005886">
    <property type="term" value="C:plasma membrane"/>
    <property type="evidence" value="ECO:0007669"/>
    <property type="project" value="UniProtKB-SubCell"/>
</dbReference>
<organism evidence="12 13">
    <name type="scientific">Python bivittatus</name>
    <name type="common">Burmese python</name>
    <name type="synonym">Python molurus bivittatus</name>
    <dbReference type="NCBI Taxonomy" id="176946"/>
    <lineage>
        <taxon>Eukaryota</taxon>
        <taxon>Metazoa</taxon>
        <taxon>Chordata</taxon>
        <taxon>Craniata</taxon>
        <taxon>Vertebrata</taxon>
        <taxon>Euteleostomi</taxon>
        <taxon>Lepidosauria</taxon>
        <taxon>Squamata</taxon>
        <taxon>Bifurcata</taxon>
        <taxon>Unidentata</taxon>
        <taxon>Episquamata</taxon>
        <taxon>Toxicofera</taxon>
        <taxon>Serpentes</taxon>
        <taxon>Henophidia</taxon>
        <taxon>Pythonidae</taxon>
        <taxon>Python</taxon>
    </lineage>
</organism>
<dbReference type="PROSITE" id="PS50262">
    <property type="entry name" value="G_PROTEIN_RECEP_F1_2"/>
    <property type="match status" value="1"/>
</dbReference>
<dbReference type="KEGG" id="pbi:103052266"/>
<dbReference type="FunFam" id="1.20.1070.10:FF:000001">
    <property type="entry name" value="Olfactory receptor"/>
    <property type="match status" value="1"/>
</dbReference>
<dbReference type="Gene3D" id="1.20.1070.10">
    <property type="entry name" value="Rhodopsin 7-helix transmembrane proteins"/>
    <property type="match status" value="1"/>
</dbReference>
<evidence type="ECO:0000313" key="13">
    <source>
        <dbReference type="RefSeq" id="XP_007423145.1"/>
    </source>
</evidence>
<evidence type="ECO:0000256" key="2">
    <source>
        <dbReference type="ARBA" id="ARBA00022475"/>
    </source>
</evidence>
<dbReference type="Proteomes" id="UP000695026">
    <property type="component" value="Unplaced"/>
</dbReference>
<evidence type="ECO:0000256" key="4">
    <source>
        <dbReference type="ARBA" id="ARBA00022692"/>
    </source>
</evidence>
<evidence type="ECO:0000256" key="6">
    <source>
        <dbReference type="ARBA" id="ARBA00022989"/>
    </source>
</evidence>
<dbReference type="GeneID" id="103052266"/>
<dbReference type="GO" id="GO:0004984">
    <property type="term" value="F:olfactory receptor activity"/>
    <property type="evidence" value="ECO:0007669"/>
    <property type="project" value="InterPro"/>
</dbReference>
<dbReference type="RefSeq" id="XP_007423145.1">
    <property type="nucleotide sequence ID" value="XM_007423083.1"/>
</dbReference>
<keyword evidence="7 10" id="KW-0472">Membrane</keyword>
<dbReference type="PROSITE" id="PS00237">
    <property type="entry name" value="G_PROTEIN_RECEP_F1_1"/>
    <property type="match status" value="1"/>
</dbReference>
<dbReference type="InterPro" id="IPR000725">
    <property type="entry name" value="Olfact_rcpt"/>
</dbReference>
<evidence type="ECO:0000256" key="10">
    <source>
        <dbReference type="RuleBase" id="RU363047"/>
    </source>
</evidence>
<dbReference type="GO" id="GO:0004930">
    <property type="term" value="F:G protein-coupled receptor activity"/>
    <property type="evidence" value="ECO:0007669"/>
    <property type="project" value="UniProtKB-KW"/>
</dbReference>
<feature type="transmembrane region" description="Helical" evidence="10">
    <location>
        <begin position="57"/>
        <end position="81"/>
    </location>
</feature>
<keyword evidence="8 9" id="KW-0807">Transducer</keyword>
<keyword evidence="2 10" id="KW-1003">Cell membrane</keyword>
<evidence type="ECO:0000259" key="11">
    <source>
        <dbReference type="PROSITE" id="PS50262"/>
    </source>
</evidence>
<dbReference type="PANTHER" id="PTHR26453">
    <property type="entry name" value="OLFACTORY RECEPTOR"/>
    <property type="match status" value="1"/>
</dbReference>
<dbReference type="PRINTS" id="PR00237">
    <property type="entry name" value="GPCRRHODOPSN"/>
</dbReference>
<proteinExistence type="inferred from homology"/>
<feature type="transmembrane region" description="Helical" evidence="10">
    <location>
        <begin position="101"/>
        <end position="120"/>
    </location>
</feature>
<comment type="subcellular location">
    <subcellularLocation>
        <location evidence="1 10">Cell membrane</location>
        <topology evidence="1 10">Multi-pass membrane protein</topology>
    </subcellularLocation>
</comment>
<evidence type="ECO:0000256" key="1">
    <source>
        <dbReference type="ARBA" id="ARBA00004651"/>
    </source>
</evidence>
<reference evidence="13" key="1">
    <citation type="submission" date="2025-08" db="UniProtKB">
        <authorList>
            <consortium name="RefSeq"/>
        </authorList>
    </citation>
    <scope>IDENTIFICATION</scope>
    <source>
        <tissue evidence="13">Liver</tissue>
    </source>
</reference>
<dbReference type="InterPro" id="IPR000276">
    <property type="entry name" value="GPCR_Rhodpsn"/>
</dbReference>
<feature type="transmembrane region" description="Helical" evidence="10">
    <location>
        <begin position="199"/>
        <end position="226"/>
    </location>
</feature>
<dbReference type="AlphaFoldDB" id="A0A9F2QTZ5"/>
<evidence type="ECO:0000256" key="7">
    <source>
        <dbReference type="ARBA" id="ARBA00023136"/>
    </source>
</evidence>
<gene>
    <name evidence="13" type="primary">LOC103052266</name>
</gene>
<dbReference type="OrthoDB" id="9975554at2759"/>
<dbReference type="OMA" id="GIEICYT"/>
<keyword evidence="6 10" id="KW-1133">Transmembrane helix</keyword>
<keyword evidence="12" id="KW-1185">Reference proteome</keyword>